<comment type="caution">
    <text evidence="1">The sequence shown here is derived from an EMBL/GenBank/DDBJ whole genome shotgun (WGS) entry which is preliminary data.</text>
</comment>
<accession>A0ACA9RYV2</accession>
<keyword evidence="2" id="KW-1185">Reference proteome</keyword>
<feature type="non-terminal residue" evidence="1">
    <location>
        <position position="81"/>
    </location>
</feature>
<dbReference type="EMBL" id="CAJVQC010078573">
    <property type="protein sequence ID" value="CAG8816425.1"/>
    <property type="molecule type" value="Genomic_DNA"/>
</dbReference>
<sequence length="81" mass="9068">MNEKGSSVAPARLRRTEATEPTPNSDHCRPLVGRSGLEFYHFLAVATKWENSVQQNSNIDRLPVDLEKSDLATLTISKSRE</sequence>
<evidence type="ECO:0000313" key="2">
    <source>
        <dbReference type="Proteomes" id="UP000789920"/>
    </source>
</evidence>
<evidence type="ECO:0000313" key="1">
    <source>
        <dbReference type="EMBL" id="CAG8816425.1"/>
    </source>
</evidence>
<gene>
    <name evidence="1" type="ORF">RPERSI_LOCUS24444</name>
</gene>
<organism evidence="1 2">
    <name type="scientific">Racocetra persica</name>
    <dbReference type="NCBI Taxonomy" id="160502"/>
    <lineage>
        <taxon>Eukaryota</taxon>
        <taxon>Fungi</taxon>
        <taxon>Fungi incertae sedis</taxon>
        <taxon>Mucoromycota</taxon>
        <taxon>Glomeromycotina</taxon>
        <taxon>Glomeromycetes</taxon>
        <taxon>Diversisporales</taxon>
        <taxon>Gigasporaceae</taxon>
        <taxon>Racocetra</taxon>
    </lineage>
</organism>
<proteinExistence type="predicted"/>
<name>A0ACA9RYV2_9GLOM</name>
<dbReference type="Proteomes" id="UP000789920">
    <property type="component" value="Unassembled WGS sequence"/>
</dbReference>
<protein>
    <submittedName>
        <fullName evidence="1">29577_t:CDS:1</fullName>
    </submittedName>
</protein>
<reference evidence="1" key="1">
    <citation type="submission" date="2021-06" db="EMBL/GenBank/DDBJ databases">
        <authorList>
            <person name="Kallberg Y."/>
            <person name="Tangrot J."/>
            <person name="Rosling A."/>
        </authorList>
    </citation>
    <scope>NUCLEOTIDE SEQUENCE</scope>
    <source>
        <strain evidence="1">MA461A</strain>
    </source>
</reference>